<keyword evidence="7" id="KW-1185">Reference proteome</keyword>
<keyword evidence="4 5" id="KW-0472">Membrane</keyword>
<dbReference type="InterPro" id="IPR051598">
    <property type="entry name" value="TSUP/Inactive_protease-like"/>
</dbReference>
<reference evidence="6" key="1">
    <citation type="submission" date="2022-09" db="EMBL/GenBank/DDBJ databases">
        <title>Actin cytoskeleton and complex cell architecture in an #Asgard archaeon.</title>
        <authorList>
            <person name="Ponce Toledo R.I."/>
            <person name="Schleper C."/>
            <person name="Rodrigues Oliveira T."/>
            <person name="Wollweber F."/>
            <person name="Xu J."/>
            <person name="Rittmann S."/>
            <person name="Klingl A."/>
            <person name="Pilhofer M."/>
        </authorList>
    </citation>
    <scope>NUCLEOTIDE SEQUENCE</scope>
    <source>
        <strain evidence="6">B-35</strain>
    </source>
</reference>
<feature type="transmembrane region" description="Helical" evidence="5">
    <location>
        <begin position="83"/>
        <end position="107"/>
    </location>
</feature>
<comment type="similarity">
    <text evidence="5">Belongs to the 4-toluene sulfonate uptake permease (TSUP) (TC 2.A.102) family.</text>
</comment>
<sequence length="292" mass="32308">MMLSLAELSTMTFMGILLMIFLGFFIGIITSISGIGGGAIIMPFLLLILNMDHNYAKGTSLFLILLSSGIATLYNIKQKKISISIILFTSFFGILGSISCFIFQKYLIIEERIFFILFGLFEVIMAFRMIFKAKLELKNISKSSITLDPSIDKSISPSNSILKIEHNSFWTNKRVFRASPFFFVTGFLTTFFGIGGGPITTPVFHEILHMPITSAIASSSAMIFVNSIINVIYYGIQGEIQWVFGVIIGIGMMVGSYTGVFLSNHISKSMVYFLIGILLGILGTVMIIGFFV</sequence>
<keyword evidence="5" id="KW-1003">Cell membrane</keyword>
<dbReference type="EMBL" id="CP104013">
    <property type="protein sequence ID" value="UYP45756.1"/>
    <property type="molecule type" value="Genomic_DNA"/>
</dbReference>
<feature type="transmembrane region" description="Helical" evidence="5">
    <location>
        <begin position="16"/>
        <end position="49"/>
    </location>
</feature>
<organism evidence="6 7">
    <name type="scientific">Candidatus Lokiarchaeum ossiferum</name>
    <dbReference type="NCBI Taxonomy" id="2951803"/>
    <lineage>
        <taxon>Archaea</taxon>
        <taxon>Promethearchaeati</taxon>
        <taxon>Promethearchaeota</taxon>
        <taxon>Promethearchaeia</taxon>
        <taxon>Promethearchaeales</taxon>
        <taxon>Promethearchaeaceae</taxon>
        <taxon>Candidatus Lokiarchaeum</taxon>
    </lineage>
</organism>
<evidence type="ECO:0000256" key="1">
    <source>
        <dbReference type="ARBA" id="ARBA00004141"/>
    </source>
</evidence>
<feature type="transmembrane region" description="Helical" evidence="5">
    <location>
        <begin position="113"/>
        <end position="131"/>
    </location>
</feature>
<comment type="subcellular location">
    <subcellularLocation>
        <location evidence="5">Cell membrane</location>
        <topology evidence="5">Multi-pass membrane protein</topology>
    </subcellularLocation>
    <subcellularLocation>
        <location evidence="1">Membrane</location>
        <topology evidence="1">Multi-pass membrane protein</topology>
    </subcellularLocation>
</comment>
<feature type="transmembrane region" description="Helical" evidence="5">
    <location>
        <begin position="55"/>
        <end position="76"/>
    </location>
</feature>
<feature type="transmembrane region" description="Helical" evidence="5">
    <location>
        <begin position="269"/>
        <end position="291"/>
    </location>
</feature>
<keyword evidence="2 5" id="KW-0812">Transmembrane</keyword>
<evidence type="ECO:0000256" key="4">
    <source>
        <dbReference type="ARBA" id="ARBA00023136"/>
    </source>
</evidence>
<name>A0ABY6HQR3_9ARCH</name>
<evidence type="ECO:0000313" key="6">
    <source>
        <dbReference type="EMBL" id="UYP45756.1"/>
    </source>
</evidence>
<dbReference type="Proteomes" id="UP001208689">
    <property type="component" value="Chromosome"/>
</dbReference>
<keyword evidence="3 5" id="KW-1133">Transmembrane helix</keyword>
<feature type="transmembrane region" description="Helical" evidence="5">
    <location>
        <begin position="212"/>
        <end position="235"/>
    </location>
</feature>
<evidence type="ECO:0000313" key="7">
    <source>
        <dbReference type="Proteomes" id="UP001208689"/>
    </source>
</evidence>
<dbReference type="InterPro" id="IPR002781">
    <property type="entry name" value="TM_pro_TauE-like"/>
</dbReference>
<dbReference type="PANTHER" id="PTHR43701">
    <property type="entry name" value="MEMBRANE TRANSPORTER PROTEIN MJ0441-RELATED"/>
    <property type="match status" value="1"/>
</dbReference>
<proteinExistence type="inferred from homology"/>
<evidence type="ECO:0000256" key="5">
    <source>
        <dbReference type="RuleBase" id="RU363041"/>
    </source>
</evidence>
<dbReference type="PANTHER" id="PTHR43701:SF5">
    <property type="entry name" value="MEMBRANE TRANSPORTER PROTEIN-RELATED"/>
    <property type="match status" value="1"/>
</dbReference>
<feature type="transmembrane region" description="Helical" evidence="5">
    <location>
        <begin position="242"/>
        <end position="263"/>
    </location>
</feature>
<feature type="transmembrane region" description="Helical" evidence="5">
    <location>
        <begin position="181"/>
        <end position="200"/>
    </location>
</feature>
<gene>
    <name evidence="6" type="ORF">NEF87_002041</name>
</gene>
<protein>
    <recommendedName>
        <fullName evidence="5">Probable membrane transporter protein</fullName>
    </recommendedName>
</protein>
<evidence type="ECO:0000256" key="3">
    <source>
        <dbReference type="ARBA" id="ARBA00022989"/>
    </source>
</evidence>
<evidence type="ECO:0000256" key="2">
    <source>
        <dbReference type="ARBA" id="ARBA00022692"/>
    </source>
</evidence>
<accession>A0ABY6HQR3</accession>
<dbReference type="Pfam" id="PF01925">
    <property type="entry name" value="TauE"/>
    <property type="match status" value="1"/>
</dbReference>